<feature type="compositionally biased region" description="Basic and acidic residues" evidence="1">
    <location>
        <begin position="972"/>
        <end position="987"/>
    </location>
</feature>
<reference evidence="3" key="1">
    <citation type="submission" date="2020-11" db="EMBL/GenBank/DDBJ databases">
        <authorList>
            <person name="Tran Van P."/>
        </authorList>
    </citation>
    <scope>NUCLEOTIDE SEQUENCE</scope>
</reference>
<feature type="compositionally biased region" description="Polar residues" evidence="1">
    <location>
        <begin position="990"/>
        <end position="1000"/>
    </location>
</feature>
<feature type="compositionally biased region" description="Low complexity" evidence="1">
    <location>
        <begin position="883"/>
        <end position="910"/>
    </location>
</feature>
<evidence type="ECO:0000313" key="4">
    <source>
        <dbReference type="Proteomes" id="UP000678499"/>
    </source>
</evidence>
<gene>
    <name evidence="3" type="ORF">NMOB1V02_LOCUS953</name>
</gene>
<evidence type="ECO:0000313" key="3">
    <source>
        <dbReference type="EMBL" id="CAD7273047.1"/>
    </source>
</evidence>
<name>A0A7R9BG28_9CRUS</name>
<feature type="compositionally biased region" description="Polar residues" evidence="1">
    <location>
        <begin position="1087"/>
        <end position="1104"/>
    </location>
</feature>
<feature type="transmembrane region" description="Helical" evidence="2">
    <location>
        <begin position="12"/>
        <end position="33"/>
    </location>
</feature>
<feature type="region of interest" description="Disordered" evidence="1">
    <location>
        <begin position="524"/>
        <end position="554"/>
    </location>
</feature>
<evidence type="ECO:0000256" key="1">
    <source>
        <dbReference type="SAM" id="MobiDB-lite"/>
    </source>
</evidence>
<evidence type="ECO:0000256" key="2">
    <source>
        <dbReference type="SAM" id="Phobius"/>
    </source>
</evidence>
<protein>
    <submittedName>
        <fullName evidence="3">Uncharacterized protein</fullName>
    </submittedName>
</protein>
<keyword evidence="2" id="KW-0812">Transmembrane</keyword>
<keyword evidence="2" id="KW-0472">Membrane</keyword>
<proteinExistence type="predicted"/>
<dbReference type="EMBL" id="CAJPEX010000086">
    <property type="protein sequence ID" value="CAG0913199.1"/>
    <property type="molecule type" value="Genomic_DNA"/>
</dbReference>
<feature type="region of interest" description="Disordered" evidence="1">
    <location>
        <begin position="849"/>
        <end position="910"/>
    </location>
</feature>
<feature type="compositionally biased region" description="Low complexity" evidence="1">
    <location>
        <begin position="524"/>
        <end position="548"/>
    </location>
</feature>
<dbReference type="EMBL" id="OA882123">
    <property type="protein sequence ID" value="CAD7273047.1"/>
    <property type="molecule type" value="Genomic_DNA"/>
</dbReference>
<accession>A0A7R9BG28</accession>
<feature type="region of interest" description="Disordered" evidence="1">
    <location>
        <begin position="776"/>
        <end position="799"/>
    </location>
</feature>
<sequence>MRIRNGIGGDMCSPHLVRSAIIVMILTLIPFHAARMGGRRLLAVADEQDPEIEEVQVSETSARYFFVNQRCDVRKMAKRSDESTKQQISTRNAGSPVVIFQAKLGPHYSSRTTSIPPKKAPKYGYLSAALNETMKALIDTALLNTADDHTVRVVTRPTKRGAEFNVSQLDVLSRHKNKLKNELVSELDTVIHEAIDDVIGNMEKQELKSNSKAIGSGSRWTTKSYPIIEQTNTKLTASTTRFSASGETPDDVLTATSDEAESRKTSEAKTITAEVESRKSSEAKTITAPLVSRNFNNNRFTFMNINLPESHALTTSRINHSSPSYKVQESAVEKKRFLHGEPLHQRIAPWKSTPRITPRKWISRKIPLTTPKWRTVTLQTTPTTITRRGSKATLNIIKIPSTIVKKHTTHAIPRTKPVFRTLQSFTTRANRIPQDYDKCKMRLFRPKSGPPGVAIKIHKDPKMYATVDIIIPEKGITESAHRHNGPTWILCPNTDAGVPAGTTCGTLKRFETIQQTQVETKMKTTTTSTKTTSSDFKSTTRTTLVTTKPTPPRPRVFKTIRKYVTTQIPTTENQTRKVMSPWPHSADQSFFGLANNAPVGKEKSEVIWADVPKAVTEERYNEPGERRQFYSLNADDETQNILEPKEIGHQKQNLAKEWFHQAHPSRVTSTKEYGRGFTWNTEDDAETTSTRKQIANFTTTTIRPFYVPLKELPSFLPLPTANEDEPHSEFRKVHDVLIPLHVTSKLKRQSSEKDNRIIKARLIQYAAKKISAAQRNPNFPLPSLLKRHQSNPDPKKRSELRTTIQLASKEKNPRTRFQEIPLFRPMLKIKKPERKTEKELFGYKSRAGHFGLFGGGPRDQVTSADEESTIKKTSITKEKPNENTTSKSNPTPKSTTKSPNKKPTPLKTKLPYIGTLKMEKIPNIPTVIKPLTKSLRLLQGGNSGLMLNLKDLIPQANSNKPTKKPSGITRKIPQEKRTTKTTEEPITKTDNPTTPSSTIQPIRKSTPRPAVTKKMPDPIRTTAITVQKITTKTTPTSTIKTTKISKLPLPQTRSTTLNPREDLQAKSKSWLTLAPLPSVKEDHPLLRSQNSGQLPPTKQVTEASSIVLRATTKKKDEKTTQKRKTNPTTFAPQHPKSSRHGKGPTTEKYGLKIMFETRAAYQKRTLEQNKTAKINKQPGLPITQKTEWVASESIPTNNLEGTSFFIPEIRTFKRSHPRELKNSIFTKRSIEDSPSLMTILQMLKEIPSTKQITLNDAREFDTLQLTPVQVVTSISPGPSEDSFTSTRMIRQAVNYDDDTLDQPALERNYSRLVNPFKHRKRQQRPSRLQMRPRWKSKYLEYDENDWVVPRKMHPSNVRRNPFINRVLRHRMRTKHPTPYPSG</sequence>
<feature type="region of interest" description="Disordered" evidence="1">
    <location>
        <begin position="956"/>
        <end position="1015"/>
    </location>
</feature>
<organism evidence="3">
    <name type="scientific">Notodromas monacha</name>
    <dbReference type="NCBI Taxonomy" id="399045"/>
    <lineage>
        <taxon>Eukaryota</taxon>
        <taxon>Metazoa</taxon>
        <taxon>Ecdysozoa</taxon>
        <taxon>Arthropoda</taxon>
        <taxon>Crustacea</taxon>
        <taxon>Oligostraca</taxon>
        <taxon>Ostracoda</taxon>
        <taxon>Podocopa</taxon>
        <taxon>Podocopida</taxon>
        <taxon>Cypridocopina</taxon>
        <taxon>Cypridoidea</taxon>
        <taxon>Cyprididae</taxon>
        <taxon>Notodromas</taxon>
    </lineage>
</organism>
<feature type="region of interest" description="Disordered" evidence="1">
    <location>
        <begin position="239"/>
        <end position="282"/>
    </location>
</feature>
<keyword evidence="2" id="KW-1133">Transmembrane helix</keyword>
<keyword evidence="4" id="KW-1185">Reference proteome</keyword>
<feature type="region of interest" description="Disordered" evidence="1">
    <location>
        <begin position="1081"/>
        <end position="1146"/>
    </location>
</feature>
<dbReference type="Proteomes" id="UP000678499">
    <property type="component" value="Unassembled WGS sequence"/>
</dbReference>